<gene>
    <name evidence="8" type="ORF">GGR28_000020</name>
</gene>
<evidence type="ECO:0000256" key="5">
    <source>
        <dbReference type="ARBA" id="ARBA00023237"/>
    </source>
</evidence>
<evidence type="ECO:0008006" key="10">
    <source>
        <dbReference type="Google" id="ProtNLM"/>
    </source>
</evidence>
<dbReference type="InterPro" id="IPR012944">
    <property type="entry name" value="SusD_RagB_dom"/>
</dbReference>
<evidence type="ECO:0000256" key="1">
    <source>
        <dbReference type="ARBA" id="ARBA00004442"/>
    </source>
</evidence>
<evidence type="ECO:0000256" key="3">
    <source>
        <dbReference type="ARBA" id="ARBA00022729"/>
    </source>
</evidence>
<dbReference type="GO" id="GO:0009279">
    <property type="term" value="C:cell outer membrane"/>
    <property type="evidence" value="ECO:0007669"/>
    <property type="project" value="UniProtKB-SubCell"/>
</dbReference>
<organism evidence="8 9">
    <name type="scientific">Neolewinella aquimaris</name>
    <dbReference type="NCBI Taxonomy" id="1835722"/>
    <lineage>
        <taxon>Bacteria</taxon>
        <taxon>Pseudomonadati</taxon>
        <taxon>Bacteroidota</taxon>
        <taxon>Saprospiria</taxon>
        <taxon>Saprospirales</taxon>
        <taxon>Lewinellaceae</taxon>
        <taxon>Neolewinella</taxon>
    </lineage>
</organism>
<dbReference type="Gene3D" id="1.25.40.390">
    <property type="match status" value="1"/>
</dbReference>
<dbReference type="CDD" id="cd08977">
    <property type="entry name" value="SusD"/>
    <property type="match status" value="1"/>
</dbReference>
<dbReference type="EMBL" id="JACIFF010000001">
    <property type="protein sequence ID" value="MBB4077419.1"/>
    <property type="molecule type" value="Genomic_DNA"/>
</dbReference>
<name>A0A840E6K2_9BACT</name>
<keyword evidence="5" id="KW-0998">Cell outer membrane</keyword>
<comment type="subcellular location">
    <subcellularLocation>
        <location evidence="1">Cell outer membrane</location>
    </subcellularLocation>
</comment>
<dbReference type="Proteomes" id="UP000576209">
    <property type="component" value="Unassembled WGS sequence"/>
</dbReference>
<evidence type="ECO:0000313" key="9">
    <source>
        <dbReference type="Proteomes" id="UP000576209"/>
    </source>
</evidence>
<comment type="similarity">
    <text evidence="2">Belongs to the SusD family.</text>
</comment>
<dbReference type="AlphaFoldDB" id="A0A840E6K2"/>
<feature type="domain" description="RagB/SusD" evidence="6">
    <location>
        <begin position="255"/>
        <end position="491"/>
    </location>
</feature>
<evidence type="ECO:0000259" key="7">
    <source>
        <dbReference type="Pfam" id="PF14322"/>
    </source>
</evidence>
<dbReference type="Pfam" id="PF07980">
    <property type="entry name" value="SusD_RagB"/>
    <property type="match status" value="1"/>
</dbReference>
<dbReference type="SUPFAM" id="SSF48452">
    <property type="entry name" value="TPR-like"/>
    <property type="match status" value="1"/>
</dbReference>
<dbReference type="Pfam" id="PF14322">
    <property type="entry name" value="SusD-like_3"/>
    <property type="match status" value="1"/>
</dbReference>
<keyword evidence="3" id="KW-0732">Signal</keyword>
<evidence type="ECO:0000313" key="8">
    <source>
        <dbReference type="EMBL" id="MBB4077419.1"/>
    </source>
</evidence>
<evidence type="ECO:0000259" key="6">
    <source>
        <dbReference type="Pfam" id="PF07980"/>
    </source>
</evidence>
<comment type="caution">
    <text evidence="8">The sequence shown here is derived from an EMBL/GenBank/DDBJ whole genome shotgun (WGS) entry which is preliminary data.</text>
</comment>
<keyword evidence="9" id="KW-1185">Reference proteome</keyword>
<feature type="domain" description="SusD-like N-terminal" evidence="7">
    <location>
        <begin position="75"/>
        <end position="236"/>
    </location>
</feature>
<evidence type="ECO:0000256" key="4">
    <source>
        <dbReference type="ARBA" id="ARBA00023136"/>
    </source>
</evidence>
<dbReference type="InterPro" id="IPR011990">
    <property type="entry name" value="TPR-like_helical_dom_sf"/>
</dbReference>
<dbReference type="InterPro" id="IPR033985">
    <property type="entry name" value="SusD-like_N"/>
</dbReference>
<evidence type="ECO:0000256" key="2">
    <source>
        <dbReference type="ARBA" id="ARBA00006275"/>
    </source>
</evidence>
<proteinExistence type="inferred from homology"/>
<protein>
    <recommendedName>
        <fullName evidence="10">RagB/SusD family nutrient uptake outer membrane protein</fullName>
    </recommendedName>
</protein>
<reference evidence="8 9" key="1">
    <citation type="submission" date="2020-08" db="EMBL/GenBank/DDBJ databases">
        <title>Genomic Encyclopedia of Type Strains, Phase IV (KMG-IV): sequencing the most valuable type-strain genomes for metagenomic binning, comparative biology and taxonomic classification.</title>
        <authorList>
            <person name="Goeker M."/>
        </authorList>
    </citation>
    <scope>NUCLEOTIDE SEQUENCE [LARGE SCALE GENOMIC DNA]</scope>
    <source>
        <strain evidence="8 9">DSM 105137</strain>
    </source>
</reference>
<dbReference type="PROSITE" id="PS51257">
    <property type="entry name" value="PROKAR_LIPOPROTEIN"/>
    <property type="match status" value="1"/>
</dbReference>
<keyword evidence="4" id="KW-0472">Membrane</keyword>
<dbReference type="RefSeq" id="WP_183493683.1">
    <property type="nucleotide sequence ID" value="NZ_JACIFF010000001.1"/>
</dbReference>
<sequence>MHYIKLFTLPLVLLLALTGCEKDFLEESPTTGVSASSATASTDNLFLVINGIHRLMYERQGSNGRGGYSAMMIQNDALGEDLVMNARANGWWINMASWNDHTSATDSDLRHGWRIMYKVVNNANIVIAGAEAAEGPEADRNAALGQALAYRAFAHFFLVQRHAERYKTGGGNSQPGIPLVLTPTTEGLPRSSVEEVYIQINQDLDQAISLLEGYSRPNNSHINQQVAQGIKARVALVQGNWQMAADFAVQAREGFSLMDNEEYQSGFNDYTNNEWMWGGYYNEEQGSLFTNFGAWMSRNFSSSNIRGNPKSIFSVLYDQIPETDVRSKVFSASGDHENLPAGYEISDRHSRFPYTSQKFLAFGTGDSRGDVPYMRMAEMYLIEAEAKARLGSGGAEALLPLALNRNPEYTQSTNTGQPLIEEILLQRRWELWGEGFRFFDLKRLDMPLDRTGGNHNATLLNGLMQVPAGDPRWQWLIPQDEIDANPNVTQN</sequence>
<accession>A0A840E6K2</accession>